<name>A0A8E0VG99_9TREM</name>
<protein>
    <submittedName>
        <fullName evidence="1">Uncharacterized protein</fullName>
    </submittedName>
</protein>
<dbReference type="Proteomes" id="UP000728185">
    <property type="component" value="Unassembled WGS sequence"/>
</dbReference>
<gene>
    <name evidence="1" type="ORF">FBUS_01123</name>
</gene>
<accession>A0A8E0VG99</accession>
<keyword evidence="2" id="KW-1185">Reference proteome</keyword>
<dbReference type="OrthoDB" id="6288135at2759"/>
<comment type="caution">
    <text evidence="1">The sequence shown here is derived from an EMBL/GenBank/DDBJ whole genome shotgun (WGS) entry which is preliminary data.</text>
</comment>
<dbReference type="EMBL" id="LUCM01008755">
    <property type="protein sequence ID" value="KAA0187942.1"/>
    <property type="molecule type" value="Genomic_DNA"/>
</dbReference>
<reference evidence="1" key="1">
    <citation type="submission" date="2019-05" db="EMBL/GenBank/DDBJ databases">
        <title>Annotation for the trematode Fasciolopsis buski.</title>
        <authorList>
            <person name="Choi Y.-J."/>
        </authorList>
    </citation>
    <scope>NUCLEOTIDE SEQUENCE</scope>
    <source>
        <strain evidence="1">HT</strain>
        <tissue evidence="1">Whole worm</tissue>
    </source>
</reference>
<organism evidence="1 2">
    <name type="scientific">Fasciolopsis buskii</name>
    <dbReference type="NCBI Taxonomy" id="27845"/>
    <lineage>
        <taxon>Eukaryota</taxon>
        <taxon>Metazoa</taxon>
        <taxon>Spiralia</taxon>
        <taxon>Lophotrochozoa</taxon>
        <taxon>Platyhelminthes</taxon>
        <taxon>Trematoda</taxon>
        <taxon>Digenea</taxon>
        <taxon>Plagiorchiida</taxon>
        <taxon>Echinostomata</taxon>
        <taxon>Echinostomatoidea</taxon>
        <taxon>Fasciolidae</taxon>
        <taxon>Fasciolopsis</taxon>
    </lineage>
</organism>
<evidence type="ECO:0000313" key="2">
    <source>
        <dbReference type="Proteomes" id="UP000728185"/>
    </source>
</evidence>
<proteinExistence type="predicted"/>
<evidence type="ECO:0000313" key="1">
    <source>
        <dbReference type="EMBL" id="KAA0187942.1"/>
    </source>
</evidence>
<sequence>MERINHYWPNIQQIGNYPELQQKLVRSFLTFSFIWGVAGHICGDPPARNKFSALFFQRLASWASFTHFTKPADFQESHPLLHTLAEYYPVDNPNLGEWLHPNPALDSERFLPNLFHYILNPKEAQLVPFWLCFASGLANDDTVEQWPEEFMSVTPNNKEERPKLSSFLATPFHLTSHLIVGKLLREAGRPVLIQGPRGCGKSQLAFAIHNSGAKWWKRNSRRCAPTTDALFSHPNSDRFHPIEFRKKNMGFTAKTWIIEDLNETSFADQRIKIEEELRSVLSTSTWNFRNQRSLKRFDSSKHTQELGWVIRPGSRPPILSLISHQFENPNQNHHRNSVSGSLLHYLGVISLTDPSLMITDLTSFNQQRIYGFGPLSLITQNMLGQVLSDPPDLPAKVSPSKVITLLEAFQYETRRLVPTWLPISTAQLDDWMYHHITPTLIQYLLRPTPSGMLVPVAYLLLGPSNSLFLNPPLIAFDSRKSNHTSGINTSKNSHSESNGCIPWIESVLSERSICSCPPQTQTTALSGISDDGSVCMHHLETEVELGDWKTWAHAGRLNPNLALQPSHRSVLPGYSPGLFEMSLTKTNIQLYRTINPDKNTSWTTDEVDDTQFEFTLHPSYNDVFCWLLELVALHTVIKLWYALQAERRERTALEVARLHCASESYNSLESTTDALVSRLRAAERVQYIQATKWIEEAKRNKDEAAAMLNRTNDALEVTQQRVRKIKPPVERTMTVLQIQSQQVSSAAVHLCQWLHALYKCAEAQDQAFREIQKLSGAELQWAEALADLNRKQMALEYARLGLKGATEHLDRLEAIVSSQSQQWKESMSQFAQTKPNDESEEKDTVDIIIRNLCDLNLYEHAIGQANLLRAMTNVFFPTELILSPRNWILVNLTDYEEPNLLKNIESVLERSTRDPGVVNSAQLALVLHTPVPGPPKLRKFCLQSTRFTLIPFDLTLMAFEVAGAILQKLIQLDPAREQNLQSLRRDESQHLCRLAMNTTIDALSGVQHKWNHPAGTAYRLKLAIWLGRLRSGPVKQSELHDPEQLQELQWLRQIFKMLEQVTCQHRCWKDQRNDQLHEAAVQLIHHEFSTFTSLNGKLDTMQLGDHFQRTQYICGLLYPKQSHYTAEVDGSWTSGLVQIFVLVPPDLPELCTWAAGGEQPLNTTTNFRPDPVSLVKNWAMQNNRILSEINLAELIDLNKNQLDWRTLRERFEILEDINLTTRNPDSVRVPHFLQYFFEEEVRRQCPNLYASDFTALHTKLQQTIRHLKILCDQQFPPCVVGGLSLTTITISSYYVFKHQIEKLQSWMDSTVTSSVLRWNQKRDLLHYLERCEVLQTVLSHLGGDSNPIPKVPASVVLDIEPVIQWTLLRGKTVNFPHSQLYAKVIKPTDKLAMRHGLILTGLLCVCQPLPAHKEQETMEQFAFEIDQIWLTSLLEDDSTWQSDYVPAFWTPVWPPNRNGSEVTVRLVMDSNLEFRLTNRMIYYLLPMLGDKC</sequence>